<evidence type="ECO:0000256" key="1">
    <source>
        <dbReference type="ARBA" id="ARBA00022475"/>
    </source>
</evidence>
<feature type="transmembrane region" description="Helical" evidence="5">
    <location>
        <begin position="84"/>
        <end position="103"/>
    </location>
</feature>
<comment type="subcellular location">
    <subcellularLocation>
        <location evidence="5">Cell inner membrane</location>
        <topology evidence="5">Multi-pass membrane protein</topology>
    </subcellularLocation>
</comment>
<sequence length="228" mass="25185">MSENSPVVTPSKPPQGGASWVRLVSDLGPAAVFFFSYQWAEKHGVPSALADLTGSQAVLFATLVFIPAAVAGFAFSYWKERTVSPMGLFTFVMIGVFSGLALWLKNDIFIKMRPTLVYSLIGLILLGSVAFKRNVLKALFSGALHMPEAVWRGLTLRAGLMYVSLAVINEVVWRTQPLQTWVTYNTWGDMAINMIFWIVNFAFIAKYLTDPEGNPLLDPADKSPDKET</sequence>
<dbReference type="GO" id="GO:0005886">
    <property type="term" value="C:plasma membrane"/>
    <property type="evidence" value="ECO:0007669"/>
    <property type="project" value="UniProtKB-SubCell"/>
</dbReference>
<keyword evidence="1 5" id="KW-1003">Cell membrane</keyword>
<accession>A0A2P2E9G3</accession>
<evidence type="ECO:0000256" key="2">
    <source>
        <dbReference type="ARBA" id="ARBA00022692"/>
    </source>
</evidence>
<dbReference type="HAMAP" id="MF_00189">
    <property type="entry name" value="YciB"/>
    <property type="match status" value="1"/>
</dbReference>
<gene>
    <name evidence="5 6" type="primary">yciB</name>
    <name evidence="6" type="ORF">PbB2_01343</name>
</gene>
<protein>
    <recommendedName>
        <fullName evidence="5">Inner membrane-spanning protein YciB</fullName>
    </recommendedName>
</protein>
<keyword evidence="3 5" id="KW-1133">Transmembrane helix</keyword>
<keyword evidence="5" id="KW-0997">Cell inner membrane</keyword>
<evidence type="ECO:0000313" key="7">
    <source>
        <dbReference type="Proteomes" id="UP000245086"/>
    </source>
</evidence>
<dbReference type="OrthoDB" id="9788219at2"/>
<feature type="transmembrane region" description="Helical" evidence="5">
    <location>
        <begin position="115"/>
        <end position="131"/>
    </location>
</feature>
<evidence type="ECO:0000256" key="3">
    <source>
        <dbReference type="ARBA" id="ARBA00022989"/>
    </source>
</evidence>
<comment type="function">
    <text evidence="5">Plays a role in cell envelope biogenesis, maintenance of cell envelope integrity and membrane homeostasis.</text>
</comment>
<evidence type="ECO:0000313" key="6">
    <source>
        <dbReference type="EMBL" id="GBF57674.1"/>
    </source>
</evidence>
<dbReference type="Proteomes" id="UP000245086">
    <property type="component" value="Unassembled WGS sequence"/>
</dbReference>
<comment type="caution">
    <text evidence="6">The sequence shown here is derived from an EMBL/GenBank/DDBJ whole genome shotgun (WGS) entry which is preliminary data.</text>
</comment>
<comment type="caution">
    <text evidence="5">Lacks conserved residue(s) required for the propagation of feature annotation.</text>
</comment>
<proteinExistence type="inferred from homology"/>
<dbReference type="PANTHER" id="PTHR36917:SF1">
    <property type="entry name" value="INNER MEMBRANE-SPANNING PROTEIN YCIB"/>
    <property type="match status" value="1"/>
</dbReference>
<reference evidence="6 7" key="1">
    <citation type="journal article" date="2018" name="Genome Announc.">
        <title>Draft Genome Sequence of "Candidatus Phycosocius bacilliformis," an Alphaproteobacterial Ectosymbiont of the Hydrocarbon-Producing Green Alga Botryococcus braunii.</title>
        <authorList>
            <person name="Tanabe Y."/>
            <person name="Yamaguchi H."/>
            <person name="Watanabe M.M."/>
        </authorList>
    </citation>
    <scope>NUCLEOTIDE SEQUENCE [LARGE SCALE GENOMIC DNA]</scope>
    <source>
        <strain evidence="6 7">BOTRYCO-2</strain>
    </source>
</reference>
<keyword evidence="7" id="KW-1185">Reference proteome</keyword>
<dbReference type="EMBL" id="BFBR01000003">
    <property type="protein sequence ID" value="GBF57674.1"/>
    <property type="molecule type" value="Genomic_DNA"/>
</dbReference>
<keyword evidence="2 5" id="KW-0812">Transmembrane</keyword>
<dbReference type="InterPro" id="IPR006008">
    <property type="entry name" value="YciB"/>
</dbReference>
<feature type="transmembrane region" description="Helical" evidence="5">
    <location>
        <begin position="190"/>
        <end position="209"/>
    </location>
</feature>
<evidence type="ECO:0000256" key="5">
    <source>
        <dbReference type="HAMAP-Rule" id="MF_00189"/>
    </source>
</evidence>
<keyword evidence="4 5" id="KW-0472">Membrane</keyword>
<dbReference type="RefSeq" id="WP_108984540.1">
    <property type="nucleotide sequence ID" value="NZ_BFBR01000003.1"/>
</dbReference>
<feature type="transmembrane region" description="Helical" evidence="5">
    <location>
        <begin position="57"/>
        <end position="78"/>
    </location>
</feature>
<evidence type="ECO:0000256" key="4">
    <source>
        <dbReference type="ARBA" id="ARBA00023136"/>
    </source>
</evidence>
<dbReference type="Pfam" id="PF04279">
    <property type="entry name" value="IspA"/>
    <property type="match status" value="1"/>
</dbReference>
<dbReference type="AlphaFoldDB" id="A0A2P2E9G3"/>
<comment type="similarity">
    <text evidence="5">Belongs to the YciB family.</text>
</comment>
<dbReference type="PANTHER" id="PTHR36917">
    <property type="entry name" value="INTRACELLULAR SEPTATION PROTEIN A-RELATED"/>
    <property type="match status" value="1"/>
</dbReference>
<organism evidence="6 7">
    <name type="scientific">Candidatus Phycosocius bacilliformis</name>
    <dbReference type="NCBI Taxonomy" id="1445552"/>
    <lineage>
        <taxon>Bacteria</taxon>
        <taxon>Pseudomonadati</taxon>
        <taxon>Pseudomonadota</taxon>
        <taxon>Alphaproteobacteria</taxon>
        <taxon>Caulobacterales</taxon>
        <taxon>Caulobacterales incertae sedis</taxon>
        <taxon>Candidatus Phycosocius</taxon>
    </lineage>
</organism>
<name>A0A2P2E9G3_9PROT</name>